<dbReference type="InterPro" id="IPR012337">
    <property type="entry name" value="RNaseH-like_sf"/>
</dbReference>
<evidence type="ECO:0000256" key="6">
    <source>
        <dbReference type="ARBA" id="ARBA00022679"/>
    </source>
</evidence>
<evidence type="ECO:0000256" key="5">
    <source>
        <dbReference type="ARBA" id="ARBA00022578"/>
    </source>
</evidence>
<keyword evidence="18" id="KW-0233">DNA recombination</keyword>
<dbReference type="PROSITE" id="PS50994">
    <property type="entry name" value="INTEGRASE"/>
    <property type="match status" value="1"/>
</dbReference>
<evidence type="ECO:0000256" key="4">
    <source>
        <dbReference type="ARBA" id="ARBA00022490"/>
    </source>
</evidence>
<comment type="function">
    <text evidence="21">Reverse transcriptase/ribonuclease H (RT) is a multifunctional enzyme that catalyzes the conversion of the retro-elements RNA genome into dsDNA within the VLP. The enzyme displays a DNA polymerase activity that can copy either DNA or RNA templates, and a ribonuclease H (RNase H) activity that cleaves the RNA strand of RNA-DNA heteroduplexes during plus-strand synthesis and hydrolyzes RNA primers. The conversion leads to a linear dsDNA copy of the retrotransposon that includes long terminal repeats (LTRs) at both ends.</text>
</comment>
<evidence type="ECO:0000256" key="2">
    <source>
        <dbReference type="ARBA" id="ARBA00004123"/>
    </source>
</evidence>
<keyword evidence="4" id="KW-0963">Cytoplasm</keyword>
<dbReference type="InterPro" id="IPR013103">
    <property type="entry name" value="RVT_2"/>
</dbReference>
<evidence type="ECO:0000259" key="27">
    <source>
        <dbReference type="PROSITE" id="PS50158"/>
    </source>
</evidence>
<dbReference type="InterPro" id="IPR001584">
    <property type="entry name" value="Integrase_cat-core"/>
</dbReference>
<evidence type="ECO:0000256" key="11">
    <source>
        <dbReference type="ARBA" id="ARBA00022801"/>
    </source>
</evidence>
<dbReference type="Proteomes" id="UP000000689">
    <property type="component" value="Chromosome 2"/>
</dbReference>
<evidence type="ECO:0000256" key="26">
    <source>
        <dbReference type="SAM" id="MobiDB-lite"/>
    </source>
</evidence>
<dbReference type="HOGENOM" id="CLU_244151_0_0_1"/>
<reference evidence="29 30" key="1">
    <citation type="journal article" date="2011" name="Proc. Natl. Acad. Sci. U.S.A.">
        <title>Evolutionary erosion of yeast sex chromosomes by mating-type switching accidents.</title>
        <authorList>
            <person name="Gordon J.L."/>
            <person name="Armisen D."/>
            <person name="Proux-Wera E."/>
            <person name="Oheigeartaigh S.S."/>
            <person name="Byrne K.P."/>
            <person name="Wolfe K.H."/>
        </authorList>
    </citation>
    <scope>NUCLEOTIDE SEQUENCE [LARGE SCALE GENOMIC DNA]</scope>
    <source>
        <strain evidence="30">ATCC 10597 / BCRC 20456 / CBS 421 / NBRC 0211 / NRRL Y-12639</strain>
    </source>
</reference>
<dbReference type="KEGG" id="ndi:NDAI_0B06160"/>
<keyword evidence="13" id="KW-0694">RNA-binding</keyword>
<evidence type="ECO:0000256" key="20">
    <source>
        <dbReference type="ARBA" id="ARBA00023268"/>
    </source>
</evidence>
<keyword evidence="12" id="KW-0460">Magnesium</keyword>
<keyword evidence="17" id="KW-0238">DNA-binding</keyword>
<evidence type="ECO:0000256" key="9">
    <source>
        <dbReference type="ARBA" id="ARBA00022723"/>
    </source>
</evidence>
<evidence type="ECO:0000256" key="15">
    <source>
        <dbReference type="ARBA" id="ARBA00022918"/>
    </source>
</evidence>
<dbReference type="CDD" id="cd09272">
    <property type="entry name" value="RNase_HI_RT_Ty1"/>
    <property type="match status" value="1"/>
</dbReference>
<evidence type="ECO:0000256" key="12">
    <source>
        <dbReference type="ARBA" id="ARBA00022842"/>
    </source>
</evidence>
<feature type="region of interest" description="Disordered" evidence="26">
    <location>
        <begin position="122"/>
        <end position="151"/>
    </location>
</feature>
<dbReference type="GO" id="GO:0008270">
    <property type="term" value="F:zinc ion binding"/>
    <property type="evidence" value="ECO:0007669"/>
    <property type="project" value="UniProtKB-KW"/>
</dbReference>
<keyword evidence="15" id="KW-0695">RNA-directed DNA polymerase</keyword>
<keyword evidence="25" id="KW-0862">Zinc</keyword>
<protein>
    <submittedName>
        <fullName evidence="29">Uncharacterized protein</fullName>
    </submittedName>
</protein>
<dbReference type="GeneID" id="11497662"/>
<dbReference type="GO" id="GO:0032196">
    <property type="term" value="P:transposition"/>
    <property type="evidence" value="ECO:0007669"/>
    <property type="project" value="UniProtKB-KW"/>
</dbReference>
<sequence>MTGNLTPILFRKLLNSLISKGNSLGIHIPNEVLCQRIAGNLTGPYKPISDFYRMNYGMVSLEDILDQIQRTYISLKGVPHSHKDSTPSAQISTPKPQPKTCEFCDKRGHTAKKCPQIIELKAASERNSTARSKPTKKGGNKRSHVHHLNSTVPPEDLQCLRRASQPTELNINEFFVLDSAAEISVVSSKLLHNRNDDPPDQLFGAGNEEIPVAASGNLTFKWLNSVSHCIYAIASPYVDLNLVSTNDLEAIGVIVDNRRKALVKVDTDEVLAPIIKIGKYQCVPLSFGKLPKHKSQVHALSKKFPLTLVHRLFGHINVKDIRKSIESKLITNIRINDVDWSGIDKFQCKDCLAGKITKHKHIVGSRLKYQKSYEPFEYIHTDLFGPVSGVDITSPKYFISFTDENTRFRWVFPLKKKDADHILPIFQQLVNYIKNQFKVRVLTFHMDRGSEYTNKLVRDYFKDKGILPIYTTVGDSSSNGIAERANLTFLNDCRTLLSSSKLPANLWFYAVDFATLMRNAFINSSTNSSARAKAGLAGLDARTILPFGQEVMVHDYNQVSKLKPRGITGFALTPSKESHGYLIFIPSIHKVIDTSNYALVINDSKSLDSISTGTSVFDTLLEDFHSNEDELASIGAVVDNVSDDVSGDGSDDDSGNGSDDTDMVNADVTEIPVNNVELPAETDKVTTTVDVTPNKATVSTDAVANDIEDTNDPINVDEIINDGDNNTASSVSSNIEKTAKHNNADLSTTPSSIASMTGDDLSKSPTTSANTRSDSIAVDLIENQLLDSQYLSNLGGTEKGGKTKIQDMIDGKEMSSLAPYNTKRHVKPKKKRSLDEILETGEDVENPPRRRHRIKNIRINRINAVNKAVGIQHTKINPSLNYFEAVSGNDNVEERNLFSQAYHKEIEQLENMNTWDDQDIKDESEVDSNKVINTMFIFTTKRNGKKKCRCVARGDQQKPGTFNEDATSSTVHHYALMTCLAIALDKGQYITQLDISSAYLYAALEEELYIRTPPHMKMKGKVMRLNKSLYGLKQSGANWYNTIREFLLDNCDLTEVTGWPCVFTNNNVTVCLFVDDMVVFSKDLADADKLVDTLQSKFDTKVVHSGELINNSANYDILGLEVEYKFNEHMKFGMEESLSDKLTKLEVSMDTTKSSKTPSPPNYYIQSNTMDSTDENYYKDVNWLQRIVGLASYVAHKYRFDLLYYVNVLAQHTLFPNKEVKRLAKQLVKYMFDTRSKKLLWKKQDIKDNNLTALTDAAFANMANFKSQIGNFIILNGKIIGGKSSKEKLACTSSTEAELYSVSEAYPMLLSLQELVQSIKAEPIHLKIITDSKPVIALIQRAEMDDKKFRTRYFGARASRLRDELDQSRVSLHYIDTETNIADCLTKPLSIKKFNEFTKTWIN</sequence>
<dbReference type="GO" id="GO:0005737">
    <property type="term" value="C:cytoplasm"/>
    <property type="evidence" value="ECO:0007669"/>
    <property type="project" value="UniProtKB-SubCell"/>
</dbReference>
<feature type="region of interest" description="Disordered" evidence="26">
    <location>
        <begin position="640"/>
        <end position="664"/>
    </location>
</feature>
<dbReference type="GO" id="GO:0003723">
    <property type="term" value="F:RNA binding"/>
    <property type="evidence" value="ECO:0007669"/>
    <property type="project" value="UniProtKB-KW"/>
</dbReference>
<evidence type="ECO:0000256" key="16">
    <source>
        <dbReference type="ARBA" id="ARBA00022932"/>
    </source>
</evidence>
<dbReference type="EMBL" id="HE580268">
    <property type="protein sequence ID" value="CCD23648.1"/>
    <property type="molecule type" value="Genomic_DNA"/>
</dbReference>
<keyword evidence="20" id="KW-0511">Multifunctional enzyme</keyword>
<dbReference type="RefSeq" id="XP_003668891.1">
    <property type="nucleotide sequence ID" value="XM_003668843.1"/>
</dbReference>
<accession>G0W787</accession>
<dbReference type="GO" id="GO:0003964">
    <property type="term" value="F:RNA-directed DNA polymerase activity"/>
    <property type="evidence" value="ECO:0007669"/>
    <property type="project" value="UniProtKB-KW"/>
</dbReference>
<dbReference type="Pfam" id="PF07727">
    <property type="entry name" value="RVT_2"/>
    <property type="match status" value="1"/>
</dbReference>
<dbReference type="GO" id="GO:0004523">
    <property type="term" value="F:RNA-DNA hybrid ribonuclease activity"/>
    <property type="evidence" value="ECO:0007669"/>
    <property type="project" value="UniProtKB-EC"/>
</dbReference>
<keyword evidence="19" id="KW-0539">Nucleus</keyword>
<comment type="function">
    <text evidence="22">Integrase (IN) targets the VLP to the nucleus, where a subparticle preintegration complex (PIC) containing at least integrase and the newly synthesized dsDNA copy of the retrotransposon must transit the nuclear membrane. Once in the nucleus, integrase performs the integration of the dsDNA into the host genome.</text>
</comment>
<evidence type="ECO:0000256" key="8">
    <source>
        <dbReference type="ARBA" id="ARBA00022722"/>
    </source>
</evidence>
<feature type="domain" description="CCHC-type" evidence="27">
    <location>
        <begin position="101"/>
        <end position="116"/>
    </location>
</feature>
<dbReference type="GO" id="GO:0005634">
    <property type="term" value="C:nucleus"/>
    <property type="evidence" value="ECO:0007669"/>
    <property type="project" value="UniProtKB-SubCell"/>
</dbReference>
<evidence type="ECO:0000256" key="1">
    <source>
        <dbReference type="ARBA" id="ARBA00000077"/>
    </source>
</evidence>
<feature type="compositionally biased region" description="Acidic residues" evidence="26">
    <location>
        <begin position="641"/>
        <end position="662"/>
    </location>
</feature>
<keyword evidence="11" id="KW-0378">Hydrolase</keyword>
<dbReference type="GO" id="GO:0015074">
    <property type="term" value="P:DNA integration"/>
    <property type="evidence" value="ECO:0007669"/>
    <property type="project" value="UniProtKB-KW"/>
</dbReference>
<evidence type="ECO:0000313" key="30">
    <source>
        <dbReference type="Proteomes" id="UP000000689"/>
    </source>
</evidence>
<evidence type="ECO:0000256" key="24">
    <source>
        <dbReference type="ARBA" id="ARBA00049244"/>
    </source>
</evidence>
<evidence type="ECO:0000313" key="29">
    <source>
        <dbReference type="EMBL" id="CCD23648.1"/>
    </source>
</evidence>
<dbReference type="GO" id="GO:0003677">
    <property type="term" value="F:DNA binding"/>
    <property type="evidence" value="ECO:0007669"/>
    <property type="project" value="UniProtKB-KW"/>
</dbReference>
<dbReference type="InterPro" id="IPR001878">
    <property type="entry name" value="Znf_CCHC"/>
</dbReference>
<dbReference type="SUPFAM" id="SSF53098">
    <property type="entry name" value="Ribonuclease H-like"/>
    <property type="match status" value="1"/>
</dbReference>
<evidence type="ECO:0000256" key="7">
    <source>
        <dbReference type="ARBA" id="ARBA00022695"/>
    </source>
</evidence>
<dbReference type="PANTHER" id="PTHR42648">
    <property type="entry name" value="TRANSPOSASE, PUTATIVE-RELATED"/>
    <property type="match status" value="1"/>
</dbReference>
<gene>
    <name evidence="29" type="primary">NDAI0B06160</name>
    <name evidence="29" type="ordered locus">NDAI_0B06160</name>
</gene>
<feature type="compositionally biased region" description="Basic residues" evidence="26">
    <location>
        <begin position="133"/>
        <end position="147"/>
    </location>
</feature>
<dbReference type="PANTHER" id="PTHR42648:SF11">
    <property type="entry name" value="TRANSPOSON TY4-P GAG-POL POLYPROTEIN"/>
    <property type="match status" value="1"/>
</dbReference>
<dbReference type="eggNOG" id="KOG0017">
    <property type="taxonomic scope" value="Eukaryota"/>
</dbReference>
<feature type="domain" description="Integrase catalytic" evidence="28">
    <location>
        <begin position="371"/>
        <end position="539"/>
    </location>
</feature>
<dbReference type="GO" id="GO:0003887">
    <property type="term" value="F:DNA-directed DNA polymerase activity"/>
    <property type="evidence" value="ECO:0007669"/>
    <property type="project" value="UniProtKB-KW"/>
</dbReference>
<keyword evidence="9" id="KW-0479">Metal-binding</keyword>
<keyword evidence="16" id="KW-0239">DNA-directed DNA polymerase</keyword>
<dbReference type="SUPFAM" id="SSF56672">
    <property type="entry name" value="DNA/RNA polymerases"/>
    <property type="match status" value="1"/>
</dbReference>
<evidence type="ECO:0000256" key="21">
    <source>
        <dbReference type="ARBA" id="ARBA00025590"/>
    </source>
</evidence>
<comment type="subcellular location">
    <subcellularLocation>
        <location evidence="3">Cytoplasm</location>
    </subcellularLocation>
    <subcellularLocation>
        <location evidence="2">Nucleus</location>
    </subcellularLocation>
</comment>
<evidence type="ECO:0000256" key="3">
    <source>
        <dbReference type="ARBA" id="ARBA00004496"/>
    </source>
</evidence>
<dbReference type="Pfam" id="PF00665">
    <property type="entry name" value="rve"/>
    <property type="match status" value="1"/>
</dbReference>
<dbReference type="InterPro" id="IPR036875">
    <property type="entry name" value="Znf_CCHC_sf"/>
</dbReference>
<keyword evidence="25" id="KW-0863">Zinc-finger</keyword>
<dbReference type="InterPro" id="IPR036397">
    <property type="entry name" value="RNaseH_sf"/>
</dbReference>
<keyword evidence="14" id="KW-0229">DNA integration</keyword>
<evidence type="ECO:0000256" key="25">
    <source>
        <dbReference type="PROSITE-ProRule" id="PRU00047"/>
    </source>
</evidence>
<feature type="region of interest" description="Disordered" evidence="26">
    <location>
        <begin position="79"/>
        <end position="98"/>
    </location>
</feature>
<keyword evidence="5" id="KW-0815">Transposition</keyword>
<feature type="compositionally biased region" description="Polar residues" evidence="26">
    <location>
        <begin position="744"/>
        <end position="755"/>
    </location>
</feature>
<comment type="catalytic activity">
    <reaction evidence="1">
        <text>Endonucleolytic cleavage to 5'-phosphomonoester.</text>
        <dbReference type="EC" id="3.1.26.4"/>
    </reaction>
</comment>
<evidence type="ECO:0000256" key="14">
    <source>
        <dbReference type="ARBA" id="ARBA00022908"/>
    </source>
</evidence>
<dbReference type="SUPFAM" id="SSF57756">
    <property type="entry name" value="Retrovirus zinc finger-like domains"/>
    <property type="match status" value="1"/>
</dbReference>
<evidence type="ECO:0000256" key="18">
    <source>
        <dbReference type="ARBA" id="ARBA00023172"/>
    </source>
</evidence>
<evidence type="ECO:0000256" key="10">
    <source>
        <dbReference type="ARBA" id="ARBA00022759"/>
    </source>
</evidence>
<keyword evidence="30" id="KW-1185">Reference proteome</keyword>
<dbReference type="OrthoDB" id="5423336at2759"/>
<keyword evidence="8" id="KW-0540">Nuclease</keyword>
<proteinExistence type="predicted"/>
<dbReference type="GO" id="GO:0006310">
    <property type="term" value="P:DNA recombination"/>
    <property type="evidence" value="ECO:0007669"/>
    <property type="project" value="UniProtKB-KW"/>
</dbReference>
<feature type="region of interest" description="Disordered" evidence="26">
    <location>
        <begin position="739"/>
        <end position="771"/>
    </location>
</feature>
<evidence type="ECO:0000256" key="13">
    <source>
        <dbReference type="ARBA" id="ARBA00022884"/>
    </source>
</evidence>
<keyword evidence="10" id="KW-0255">Endonuclease</keyword>
<comment type="catalytic activity">
    <reaction evidence="24">
        <text>DNA(n) + a 2'-deoxyribonucleoside 5'-triphosphate = DNA(n+1) + diphosphate</text>
        <dbReference type="Rhea" id="RHEA:22508"/>
        <dbReference type="Rhea" id="RHEA-COMP:17339"/>
        <dbReference type="Rhea" id="RHEA-COMP:17340"/>
        <dbReference type="ChEBI" id="CHEBI:33019"/>
        <dbReference type="ChEBI" id="CHEBI:61560"/>
        <dbReference type="ChEBI" id="CHEBI:173112"/>
        <dbReference type="EC" id="2.7.7.7"/>
    </reaction>
</comment>
<comment type="catalytic activity">
    <reaction evidence="23">
        <text>DNA(n) + a 2'-deoxyribonucleoside 5'-triphosphate = DNA(n+1) + diphosphate</text>
        <dbReference type="Rhea" id="RHEA:22508"/>
        <dbReference type="Rhea" id="RHEA-COMP:17339"/>
        <dbReference type="Rhea" id="RHEA-COMP:17340"/>
        <dbReference type="ChEBI" id="CHEBI:33019"/>
        <dbReference type="ChEBI" id="CHEBI:61560"/>
        <dbReference type="ChEBI" id="CHEBI:173112"/>
        <dbReference type="EC" id="2.7.7.49"/>
    </reaction>
</comment>
<dbReference type="OMA" id="SGANWYN"/>
<dbReference type="InterPro" id="IPR039537">
    <property type="entry name" value="Retrotran_Ty1/copia-like"/>
</dbReference>
<evidence type="ECO:0000256" key="17">
    <source>
        <dbReference type="ARBA" id="ARBA00023125"/>
    </source>
</evidence>
<dbReference type="InterPro" id="IPR043502">
    <property type="entry name" value="DNA/RNA_pol_sf"/>
</dbReference>
<organism evidence="29 30">
    <name type="scientific">Naumovozyma dairenensis (strain ATCC 10597 / BCRC 20456 / CBS 421 / NBRC 0211 / NRRL Y-12639)</name>
    <name type="common">Saccharomyces dairenensis</name>
    <dbReference type="NCBI Taxonomy" id="1071378"/>
    <lineage>
        <taxon>Eukaryota</taxon>
        <taxon>Fungi</taxon>
        <taxon>Dikarya</taxon>
        <taxon>Ascomycota</taxon>
        <taxon>Saccharomycotina</taxon>
        <taxon>Saccharomycetes</taxon>
        <taxon>Saccharomycetales</taxon>
        <taxon>Saccharomycetaceae</taxon>
        <taxon>Naumovozyma</taxon>
    </lineage>
</organism>
<evidence type="ECO:0000256" key="22">
    <source>
        <dbReference type="ARBA" id="ARBA00025615"/>
    </source>
</evidence>
<keyword evidence="7" id="KW-0548">Nucleotidyltransferase</keyword>
<dbReference type="PROSITE" id="PS50158">
    <property type="entry name" value="ZF_CCHC"/>
    <property type="match status" value="1"/>
</dbReference>
<keyword evidence="6" id="KW-0808">Transferase</keyword>
<evidence type="ECO:0000256" key="23">
    <source>
        <dbReference type="ARBA" id="ARBA00048173"/>
    </source>
</evidence>
<evidence type="ECO:0000256" key="19">
    <source>
        <dbReference type="ARBA" id="ARBA00023242"/>
    </source>
</evidence>
<evidence type="ECO:0000259" key="28">
    <source>
        <dbReference type="PROSITE" id="PS50994"/>
    </source>
</evidence>
<dbReference type="Gene3D" id="3.30.420.10">
    <property type="entry name" value="Ribonuclease H-like superfamily/Ribonuclease H"/>
    <property type="match status" value="1"/>
</dbReference>
<name>G0W787_NAUDC</name>